<dbReference type="STRING" id="287099.SAMN05660413_01533"/>
<dbReference type="Proteomes" id="UP000199153">
    <property type="component" value="Unassembled WGS sequence"/>
</dbReference>
<dbReference type="SUPFAM" id="SSF52402">
    <property type="entry name" value="Adenine nucleotide alpha hydrolases-like"/>
    <property type="match status" value="1"/>
</dbReference>
<reference evidence="1 2" key="1">
    <citation type="submission" date="2016-10" db="EMBL/GenBank/DDBJ databases">
        <authorList>
            <person name="de Groot N.N."/>
        </authorList>
    </citation>
    <scope>NUCLEOTIDE SEQUENCE [LARGE SCALE GENOMIC DNA]</scope>
    <source>
        <strain evidence="1 2">DSM 17794</strain>
    </source>
</reference>
<dbReference type="EMBL" id="FOVL01000007">
    <property type="protein sequence ID" value="SFN53886.1"/>
    <property type="molecule type" value="Genomic_DNA"/>
</dbReference>
<organism evidence="1 2">
    <name type="scientific">Salegentibacter flavus</name>
    <dbReference type="NCBI Taxonomy" id="287099"/>
    <lineage>
        <taxon>Bacteria</taxon>
        <taxon>Pseudomonadati</taxon>
        <taxon>Bacteroidota</taxon>
        <taxon>Flavobacteriia</taxon>
        <taxon>Flavobacteriales</taxon>
        <taxon>Flavobacteriaceae</taxon>
        <taxon>Salegentibacter</taxon>
    </lineage>
</organism>
<proteinExistence type="predicted"/>
<evidence type="ECO:0000313" key="1">
    <source>
        <dbReference type="EMBL" id="SFN53886.1"/>
    </source>
</evidence>
<dbReference type="RefSeq" id="WP_093407912.1">
    <property type="nucleotide sequence ID" value="NZ_FOVL01000007.1"/>
</dbReference>
<evidence type="ECO:0000313" key="2">
    <source>
        <dbReference type="Proteomes" id="UP000199153"/>
    </source>
</evidence>
<dbReference type="Gene3D" id="3.40.50.620">
    <property type="entry name" value="HUPs"/>
    <property type="match status" value="1"/>
</dbReference>
<dbReference type="OrthoDB" id="9789567at2"/>
<sequence>MKRIKVIFKQHRQDNFILNQGKDVLTIYTSDRGLSDTLVTTNVFEILKKRAITPSEETYDLLHFAIGLYVIDQVYSRKAFGFQGWSRYFEIYVPVAKPELWQEIKEELENTLSFLSGDRWILHFRELIKEEKQLKIPEEKQASKIDKVALFSGGMDSFIGAIDYLEQGNRMAFVSHHKRGSEGTAQQTLFGALRKKYGDEAFETFRFWVQPVKKNAPSADISSRMRSFLFVALGLTIANSLDEKIDFIIPENGLISLNVPLTGTRLSSHSTRTTHPYYIYELQSIFGHLGIKNNLYNPYQTATKGEMALNSKNLELLRELNKDTLSCSHPDQNRWRKGGKSGVHCGYCVPCIIRQAAEKKASLKGTVYVHNIISNPTSLKSQSGEDLRAFQLALERIKSISEKSLTFEIMNSGPLSFPGKYELSDYVGIYKRGMEEVADFLYP</sequence>
<keyword evidence="2" id="KW-1185">Reference proteome</keyword>
<dbReference type="NCBIfam" id="NF041925">
    <property type="entry name" value="QatC"/>
    <property type="match status" value="1"/>
</dbReference>
<dbReference type="InterPro" id="IPR049676">
    <property type="entry name" value="QatC"/>
</dbReference>
<evidence type="ECO:0008006" key="3">
    <source>
        <dbReference type="Google" id="ProtNLM"/>
    </source>
</evidence>
<accession>A0A1I4ZUD7</accession>
<name>A0A1I4ZUD7_9FLAO</name>
<gene>
    <name evidence="1" type="ORF">SAMN05660413_01533</name>
</gene>
<protein>
    <recommendedName>
        <fullName evidence="3">7-cyano-7-deazaguanine synthase (Queuosine biosynthesis)</fullName>
    </recommendedName>
</protein>
<dbReference type="InterPro" id="IPR014729">
    <property type="entry name" value="Rossmann-like_a/b/a_fold"/>
</dbReference>
<dbReference type="AlphaFoldDB" id="A0A1I4ZUD7"/>